<keyword evidence="1" id="KW-0472">Membrane</keyword>
<reference evidence="2 3" key="1">
    <citation type="submission" date="2023-01" db="EMBL/GenBank/DDBJ databases">
        <title>Draft genome sequence of Nocardiopsis sp. RSe5-2 isolated from halophytes.</title>
        <authorList>
            <person name="Duangmal K."/>
            <person name="Chantavorakit T."/>
        </authorList>
    </citation>
    <scope>NUCLEOTIDE SEQUENCE [LARGE SCALE GENOMIC DNA]</scope>
    <source>
        <strain evidence="2 3">RSe5-2</strain>
    </source>
</reference>
<dbReference type="Pfam" id="PF14023">
    <property type="entry name" value="Bestrophin-like"/>
    <property type="match status" value="1"/>
</dbReference>
<dbReference type="RefSeq" id="WP_270690452.1">
    <property type="nucleotide sequence ID" value="NZ_JAQFWQ010000152.1"/>
</dbReference>
<sequence>MDITPLLWSIALLFLAALGVPLVRAFTVTREDCEGPVGTFIGPFLLAVYLIALAMGLVIGWDHYQQADADAADEASSVIDIYWGTQAYSPDDAERVRAAARDYVAAVTEDDWPLMRAEGELSEEGDVAMTRLRAAVGQAAGNGMPEADRIAALEETRTLMNQRMMRADSAGESVPLGLTVTAALSGLAVVVLPLAMGARGSRTRILWGTVTGLTVFISVAVMLTLNNPYRGLLEAGTDPYEEAVAEFDRIDELPPPT</sequence>
<dbReference type="EMBL" id="JAQFWQ010000152">
    <property type="protein sequence ID" value="MDA2814904.1"/>
    <property type="molecule type" value="Genomic_DNA"/>
</dbReference>
<keyword evidence="3" id="KW-1185">Reference proteome</keyword>
<protein>
    <submittedName>
        <fullName evidence="2">DUF4239 domain-containing protein</fullName>
    </submittedName>
</protein>
<name>A0ABT4UD36_9ACTN</name>
<evidence type="ECO:0000313" key="2">
    <source>
        <dbReference type="EMBL" id="MDA2814904.1"/>
    </source>
</evidence>
<evidence type="ECO:0000256" key="1">
    <source>
        <dbReference type="SAM" id="Phobius"/>
    </source>
</evidence>
<accession>A0ABT4UD36</accession>
<proteinExistence type="predicted"/>
<dbReference type="Proteomes" id="UP001527866">
    <property type="component" value="Unassembled WGS sequence"/>
</dbReference>
<feature type="transmembrane region" description="Helical" evidence="1">
    <location>
        <begin position="41"/>
        <end position="61"/>
    </location>
</feature>
<keyword evidence="1" id="KW-0812">Transmembrane</keyword>
<gene>
    <name evidence="2" type="ORF">O4J56_29935</name>
</gene>
<evidence type="ECO:0000313" key="3">
    <source>
        <dbReference type="Proteomes" id="UP001527866"/>
    </source>
</evidence>
<organism evidence="2 3">
    <name type="scientific">Nocardiopsis endophytica</name>
    <dbReference type="NCBI Taxonomy" id="3018445"/>
    <lineage>
        <taxon>Bacteria</taxon>
        <taxon>Bacillati</taxon>
        <taxon>Actinomycetota</taxon>
        <taxon>Actinomycetes</taxon>
        <taxon>Streptosporangiales</taxon>
        <taxon>Nocardiopsidaceae</taxon>
        <taxon>Nocardiopsis</taxon>
    </lineage>
</organism>
<dbReference type="InterPro" id="IPR025333">
    <property type="entry name" value="DUF4239"/>
</dbReference>
<feature type="transmembrane region" description="Helical" evidence="1">
    <location>
        <begin position="173"/>
        <end position="193"/>
    </location>
</feature>
<feature type="transmembrane region" description="Helical" evidence="1">
    <location>
        <begin position="205"/>
        <end position="225"/>
    </location>
</feature>
<comment type="caution">
    <text evidence="2">The sequence shown here is derived from an EMBL/GenBank/DDBJ whole genome shotgun (WGS) entry which is preliminary data.</text>
</comment>
<keyword evidence="1" id="KW-1133">Transmembrane helix</keyword>